<dbReference type="EMBL" id="CH474009">
    <property type="protein sequence ID" value="EDL97625.1"/>
    <property type="molecule type" value="Genomic_DNA"/>
</dbReference>
<dbReference type="AlphaFoldDB" id="A6K010"/>
<evidence type="ECO:0000313" key="1">
    <source>
        <dbReference type="EMBL" id="EDL97625.1"/>
    </source>
</evidence>
<proteinExistence type="predicted"/>
<name>A6K010_RAT</name>
<sequence length="29" mass="3215">MSIVDAMEHFGYRTGKTSKMSTTAYCGQL</sequence>
<protein>
    <submittedName>
        <fullName evidence="1">RCG42855</fullName>
    </submittedName>
</protein>
<dbReference type="Proteomes" id="UP000234681">
    <property type="component" value="Chromosome X"/>
</dbReference>
<organism evidence="1 2">
    <name type="scientific">Rattus norvegicus</name>
    <name type="common">Rat</name>
    <dbReference type="NCBI Taxonomy" id="10116"/>
    <lineage>
        <taxon>Eukaryota</taxon>
        <taxon>Metazoa</taxon>
        <taxon>Chordata</taxon>
        <taxon>Craniata</taxon>
        <taxon>Vertebrata</taxon>
        <taxon>Euteleostomi</taxon>
        <taxon>Mammalia</taxon>
        <taxon>Eutheria</taxon>
        <taxon>Euarchontoglires</taxon>
        <taxon>Glires</taxon>
        <taxon>Rodentia</taxon>
        <taxon>Myomorpha</taxon>
        <taxon>Muroidea</taxon>
        <taxon>Muridae</taxon>
        <taxon>Murinae</taxon>
        <taxon>Rattus</taxon>
    </lineage>
</organism>
<accession>A6K010</accession>
<evidence type="ECO:0000313" key="2">
    <source>
        <dbReference type="Proteomes" id="UP000234681"/>
    </source>
</evidence>
<feature type="non-terminal residue" evidence="1">
    <location>
        <position position="29"/>
    </location>
</feature>
<reference evidence="1 2" key="1">
    <citation type="submission" date="2005-09" db="EMBL/GenBank/DDBJ databases">
        <authorList>
            <person name="Mural R.J."/>
            <person name="Li P.W."/>
            <person name="Adams M.D."/>
            <person name="Amanatides P.G."/>
            <person name="Baden-Tillson H."/>
            <person name="Barnstead M."/>
            <person name="Chin S.H."/>
            <person name="Dew I."/>
            <person name="Evans C.A."/>
            <person name="Ferriera S."/>
            <person name="Flanigan M."/>
            <person name="Fosler C."/>
            <person name="Glodek A."/>
            <person name="Gu Z."/>
            <person name="Holt R.A."/>
            <person name="Jennings D."/>
            <person name="Kraft C.L."/>
            <person name="Lu F."/>
            <person name="Nguyen T."/>
            <person name="Nusskern D.R."/>
            <person name="Pfannkoch C.M."/>
            <person name="Sitter C."/>
            <person name="Sutton G.G."/>
            <person name="Venter J.C."/>
            <person name="Wang Z."/>
            <person name="Woodage T."/>
            <person name="Zheng X.H."/>
            <person name="Zhong F."/>
        </authorList>
    </citation>
    <scope>NUCLEOTIDE SEQUENCE [LARGE SCALE GENOMIC DNA]</scope>
    <source>
        <strain>BN</strain>
        <strain evidence="2">Sprague-Dawley</strain>
    </source>
</reference>
<gene>
    <name evidence="1" type="ORF">rCG_42855</name>
</gene>